<feature type="transmembrane region" description="Helical" evidence="4">
    <location>
        <begin position="29"/>
        <end position="48"/>
    </location>
</feature>
<gene>
    <name evidence="6" type="ORF">GCM10011340_30400</name>
</gene>
<keyword evidence="4" id="KW-0472">Membrane</keyword>
<evidence type="ECO:0000256" key="1">
    <source>
        <dbReference type="ARBA" id="ARBA00023015"/>
    </source>
</evidence>
<comment type="caution">
    <text evidence="6">The sequence shown here is derived from an EMBL/GenBank/DDBJ whole genome shotgun (WGS) entry which is preliminary data.</text>
</comment>
<keyword evidence="2" id="KW-0238">DNA-binding</keyword>
<sequence length="227" mass="26184">MGLALIALQLLQNLSYSIAILHTNKPKNSVYGYLFLIYSISFSIYYLLVWTGRLVPAYDYAVSLSMAICVYYIGYQFIQLPPEQRQTIEKYEHSGLSVTMREQLIKRLDEHMQNNSPYLDGHLKLSDLAESLNLSAHHLSEAVNTMKQQNFNDYVNTWRIAKAKQLIKDCYLQNRNEKLLAIALESGFNNKTSFLNAFKKHEGISPSLYRERIGKAQNRENMIGFAE</sequence>
<organism evidence="6 7">
    <name type="scientific">Roseivirga thermotolerans</name>
    <dbReference type="NCBI Taxonomy" id="1758176"/>
    <lineage>
        <taxon>Bacteria</taxon>
        <taxon>Pseudomonadati</taxon>
        <taxon>Bacteroidota</taxon>
        <taxon>Cytophagia</taxon>
        <taxon>Cytophagales</taxon>
        <taxon>Roseivirgaceae</taxon>
        <taxon>Roseivirga</taxon>
    </lineage>
</organism>
<evidence type="ECO:0000313" key="6">
    <source>
        <dbReference type="EMBL" id="GHE72113.1"/>
    </source>
</evidence>
<evidence type="ECO:0000256" key="2">
    <source>
        <dbReference type="ARBA" id="ARBA00023125"/>
    </source>
</evidence>
<evidence type="ECO:0000313" key="7">
    <source>
        <dbReference type="Proteomes" id="UP000658258"/>
    </source>
</evidence>
<feature type="transmembrane region" description="Helical" evidence="4">
    <location>
        <begin position="60"/>
        <end position="78"/>
    </location>
</feature>
<evidence type="ECO:0000259" key="5">
    <source>
        <dbReference type="PROSITE" id="PS01124"/>
    </source>
</evidence>
<dbReference type="EMBL" id="BNAG01000004">
    <property type="protein sequence ID" value="GHE72113.1"/>
    <property type="molecule type" value="Genomic_DNA"/>
</dbReference>
<dbReference type="Proteomes" id="UP000658258">
    <property type="component" value="Unassembled WGS sequence"/>
</dbReference>
<evidence type="ECO:0000256" key="3">
    <source>
        <dbReference type="ARBA" id="ARBA00023163"/>
    </source>
</evidence>
<evidence type="ECO:0000256" key="4">
    <source>
        <dbReference type="SAM" id="Phobius"/>
    </source>
</evidence>
<feature type="domain" description="HTH araC/xylS-type" evidence="5">
    <location>
        <begin position="102"/>
        <end position="212"/>
    </location>
</feature>
<dbReference type="SUPFAM" id="SSF46689">
    <property type="entry name" value="Homeodomain-like"/>
    <property type="match status" value="1"/>
</dbReference>
<proteinExistence type="predicted"/>
<keyword evidence="4" id="KW-1133">Transmembrane helix</keyword>
<protein>
    <recommendedName>
        <fullName evidence="5">HTH araC/xylS-type domain-containing protein</fullName>
    </recommendedName>
</protein>
<reference evidence="7" key="1">
    <citation type="journal article" date="2019" name="Int. J. Syst. Evol. Microbiol.">
        <title>The Global Catalogue of Microorganisms (GCM) 10K type strain sequencing project: providing services to taxonomists for standard genome sequencing and annotation.</title>
        <authorList>
            <consortium name="The Broad Institute Genomics Platform"/>
            <consortium name="The Broad Institute Genome Sequencing Center for Infectious Disease"/>
            <person name="Wu L."/>
            <person name="Ma J."/>
        </authorList>
    </citation>
    <scope>NUCLEOTIDE SEQUENCE [LARGE SCALE GENOMIC DNA]</scope>
    <source>
        <strain evidence="7">CGMCC 1.15111</strain>
    </source>
</reference>
<keyword evidence="3" id="KW-0804">Transcription</keyword>
<dbReference type="PANTHER" id="PTHR43280">
    <property type="entry name" value="ARAC-FAMILY TRANSCRIPTIONAL REGULATOR"/>
    <property type="match status" value="1"/>
</dbReference>
<dbReference type="Gene3D" id="1.10.10.60">
    <property type="entry name" value="Homeodomain-like"/>
    <property type="match status" value="2"/>
</dbReference>
<accession>A0ABQ3I8I9</accession>
<dbReference type="PANTHER" id="PTHR43280:SF29">
    <property type="entry name" value="ARAC-FAMILY TRANSCRIPTIONAL REGULATOR"/>
    <property type="match status" value="1"/>
</dbReference>
<keyword evidence="7" id="KW-1185">Reference proteome</keyword>
<keyword evidence="1" id="KW-0805">Transcription regulation</keyword>
<dbReference type="InterPro" id="IPR018060">
    <property type="entry name" value="HTH_AraC"/>
</dbReference>
<dbReference type="InterPro" id="IPR009057">
    <property type="entry name" value="Homeodomain-like_sf"/>
</dbReference>
<dbReference type="Pfam" id="PF12833">
    <property type="entry name" value="HTH_18"/>
    <property type="match status" value="1"/>
</dbReference>
<keyword evidence="4" id="KW-0812">Transmembrane</keyword>
<dbReference type="PROSITE" id="PS01124">
    <property type="entry name" value="HTH_ARAC_FAMILY_2"/>
    <property type="match status" value="1"/>
</dbReference>
<dbReference type="SMART" id="SM00342">
    <property type="entry name" value="HTH_ARAC"/>
    <property type="match status" value="1"/>
</dbReference>
<name>A0ABQ3I8I9_9BACT</name>